<dbReference type="EMBL" id="JBHLXD010000021">
    <property type="protein sequence ID" value="MFC0209386.1"/>
    <property type="molecule type" value="Genomic_DNA"/>
</dbReference>
<dbReference type="InterPro" id="IPR004046">
    <property type="entry name" value="GST_C"/>
</dbReference>
<keyword evidence="3" id="KW-1185">Reference proteome</keyword>
<evidence type="ECO:0000259" key="1">
    <source>
        <dbReference type="PROSITE" id="PS50405"/>
    </source>
</evidence>
<dbReference type="Gene3D" id="1.20.1050.10">
    <property type="match status" value="1"/>
</dbReference>
<evidence type="ECO:0000313" key="2">
    <source>
        <dbReference type="EMBL" id="MFC0209386.1"/>
    </source>
</evidence>
<protein>
    <submittedName>
        <fullName evidence="2">Glutathione binding-like protein</fullName>
    </submittedName>
</protein>
<accession>A0ABV6D9U9</accession>
<evidence type="ECO:0000313" key="3">
    <source>
        <dbReference type="Proteomes" id="UP001589755"/>
    </source>
</evidence>
<dbReference type="InterPro" id="IPR010987">
    <property type="entry name" value="Glutathione-S-Trfase_C-like"/>
</dbReference>
<organism evidence="2 3">
    <name type="scientific">Chelativorans intermedius</name>
    <dbReference type="NCBI Taxonomy" id="515947"/>
    <lineage>
        <taxon>Bacteria</taxon>
        <taxon>Pseudomonadati</taxon>
        <taxon>Pseudomonadota</taxon>
        <taxon>Alphaproteobacteria</taxon>
        <taxon>Hyphomicrobiales</taxon>
        <taxon>Phyllobacteriaceae</taxon>
        <taxon>Chelativorans</taxon>
    </lineage>
</organism>
<dbReference type="PROSITE" id="PS50405">
    <property type="entry name" value="GST_CTER"/>
    <property type="match status" value="1"/>
</dbReference>
<dbReference type="InterPro" id="IPR036282">
    <property type="entry name" value="Glutathione-S-Trfase_C_sf"/>
</dbReference>
<dbReference type="SUPFAM" id="SSF47616">
    <property type="entry name" value="GST C-terminal domain-like"/>
    <property type="match status" value="1"/>
</dbReference>
<dbReference type="RefSeq" id="WP_378074681.1">
    <property type="nucleotide sequence ID" value="NZ_JAODNW010000015.1"/>
</dbReference>
<proteinExistence type="predicted"/>
<dbReference type="Pfam" id="PF00043">
    <property type="entry name" value="GST_C"/>
    <property type="match status" value="1"/>
</dbReference>
<dbReference type="Proteomes" id="UP001589755">
    <property type="component" value="Unassembled WGS sequence"/>
</dbReference>
<feature type="domain" description="GST C-terminal" evidence="1">
    <location>
        <begin position="1"/>
        <end position="37"/>
    </location>
</feature>
<reference evidence="2 3" key="1">
    <citation type="submission" date="2024-09" db="EMBL/GenBank/DDBJ databases">
        <authorList>
            <person name="Sun Q."/>
            <person name="Mori K."/>
        </authorList>
    </citation>
    <scope>NUCLEOTIDE SEQUENCE [LARGE SCALE GENOMIC DNA]</scope>
    <source>
        <strain evidence="2 3">CCM 8543</strain>
    </source>
</reference>
<comment type="caution">
    <text evidence="2">The sequence shown here is derived from an EMBL/GenBank/DDBJ whole genome shotgun (WGS) entry which is preliminary data.</text>
</comment>
<sequence>MKEEALAKLAKRFDAFEAKLSDGRAYVMGDRFTVADS</sequence>
<gene>
    <name evidence="2" type="ORF">ACFFJ2_13350</name>
</gene>
<name>A0ABV6D9U9_9HYPH</name>